<feature type="region of interest" description="Disordered" evidence="1">
    <location>
        <begin position="1"/>
        <end position="43"/>
    </location>
</feature>
<dbReference type="OrthoDB" id="331754at2759"/>
<sequence length="219" mass="24432">MMEEEGESFPRQRHLLQREDLLSSSSFSMRSEEERQEEEERRSTTCFFPEKFVTVWRQKVERNDHYASSSSSTPGSAGGGGIIQASFASLQPSPDGRYVACSSNGYSLSILNSVSLLDPERRLPYQGYTSSTTSILHARDHPLSSSFTPLSSSSSSRNEVRKIPGVCLSGQKERRCGLEKEREERQGHDAGIARIYQMLQGEGDDGETSCEEHVSHSAR</sequence>
<feature type="region of interest" description="Disordered" evidence="1">
    <location>
        <begin position="200"/>
        <end position="219"/>
    </location>
</feature>
<dbReference type="GeneID" id="94434154"/>
<evidence type="ECO:0000256" key="1">
    <source>
        <dbReference type="SAM" id="MobiDB-lite"/>
    </source>
</evidence>
<gene>
    <name evidence="2" type="ORF">CSUI_010842</name>
</gene>
<feature type="compositionally biased region" description="Basic and acidic residues" evidence="1">
    <location>
        <begin position="210"/>
        <end position="219"/>
    </location>
</feature>
<reference evidence="2 3" key="1">
    <citation type="journal article" date="2017" name="Int. J. Parasitol.">
        <title>The genome of the protozoan parasite Cystoisospora suis and a reverse vaccinology approach to identify vaccine candidates.</title>
        <authorList>
            <person name="Palmieri N."/>
            <person name="Shrestha A."/>
            <person name="Ruttkowski B."/>
            <person name="Beck T."/>
            <person name="Vogl C."/>
            <person name="Tomley F."/>
            <person name="Blake D.P."/>
            <person name="Joachim A."/>
        </authorList>
    </citation>
    <scope>NUCLEOTIDE SEQUENCE [LARGE SCALE GENOMIC DNA]</scope>
    <source>
        <strain evidence="2 3">Wien I</strain>
    </source>
</reference>
<dbReference type="RefSeq" id="XP_067917081.1">
    <property type="nucleotide sequence ID" value="XM_068070943.1"/>
</dbReference>
<comment type="caution">
    <text evidence="2">The sequence shown here is derived from an EMBL/GenBank/DDBJ whole genome shotgun (WGS) entry which is preliminary data.</text>
</comment>
<accession>A0A2C6KBX4</accession>
<name>A0A2C6KBX4_9APIC</name>
<evidence type="ECO:0000313" key="2">
    <source>
        <dbReference type="EMBL" id="PHJ15347.1"/>
    </source>
</evidence>
<dbReference type="Proteomes" id="UP000221165">
    <property type="component" value="Unassembled WGS sequence"/>
</dbReference>
<dbReference type="AlphaFoldDB" id="A0A2C6KBX4"/>
<evidence type="ECO:0000313" key="3">
    <source>
        <dbReference type="Proteomes" id="UP000221165"/>
    </source>
</evidence>
<proteinExistence type="predicted"/>
<feature type="compositionally biased region" description="Basic and acidic residues" evidence="1">
    <location>
        <begin position="30"/>
        <end position="43"/>
    </location>
</feature>
<keyword evidence="3" id="KW-1185">Reference proteome</keyword>
<feature type="non-terminal residue" evidence="2">
    <location>
        <position position="219"/>
    </location>
</feature>
<protein>
    <submittedName>
        <fullName evidence="2">Uncharacterized protein</fullName>
    </submittedName>
</protein>
<dbReference type="VEuPathDB" id="ToxoDB:CSUI_010842"/>
<organism evidence="2 3">
    <name type="scientific">Cystoisospora suis</name>
    <dbReference type="NCBI Taxonomy" id="483139"/>
    <lineage>
        <taxon>Eukaryota</taxon>
        <taxon>Sar</taxon>
        <taxon>Alveolata</taxon>
        <taxon>Apicomplexa</taxon>
        <taxon>Conoidasida</taxon>
        <taxon>Coccidia</taxon>
        <taxon>Eucoccidiorida</taxon>
        <taxon>Eimeriorina</taxon>
        <taxon>Sarcocystidae</taxon>
        <taxon>Cystoisospora</taxon>
    </lineage>
</organism>
<dbReference type="EMBL" id="MIGC01008526">
    <property type="protein sequence ID" value="PHJ15347.1"/>
    <property type="molecule type" value="Genomic_DNA"/>
</dbReference>